<keyword evidence="9" id="KW-0282">Flagellum</keyword>
<keyword evidence="3" id="KW-1003">Cell membrane</keyword>
<dbReference type="InterPro" id="IPR002191">
    <property type="entry name" value="Bac_export_3"/>
</dbReference>
<dbReference type="GO" id="GO:0009306">
    <property type="term" value="P:protein secretion"/>
    <property type="evidence" value="ECO:0007669"/>
    <property type="project" value="InterPro"/>
</dbReference>
<keyword evidence="6" id="KW-0843">Virulence</keyword>
<organism evidence="9 10">
    <name type="scientific">Limnobacter thiooxidans</name>
    <dbReference type="NCBI Taxonomy" id="131080"/>
    <lineage>
        <taxon>Bacteria</taxon>
        <taxon>Pseudomonadati</taxon>
        <taxon>Pseudomonadota</taxon>
        <taxon>Betaproteobacteria</taxon>
        <taxon>Burkholderiales</taxon>
        <taxon>Burkholderiaceae</taxon>
        <taxon>Limnobacter</taxon>
    </lineage>
</organism>
<dbReference type="Pfam" id="PF01313">
    <property type="entry name" value="Bac_export_3"/>
    <property type="match status" value="1"/>
</dbReference>
<keyword evidence="5 8" id="KW-1133">Transmembrane helix</keyword>
<dbReference type="PRINTS" id="PR00952">
    <property type="entry name" value="TYPE3IMQPROT"/>
</dbReference>
<dbReference type="AlphaFoldDB" id="A0AA86JA41"/>
<dbReference type="KEGG" id="lto:RGQ30_30560"/>
<dbReference type="RefSeq" id="WP_130557379.1">
    <property type="nucleotide sequence ID" value="NZ_AP028947.1"/>
</dbReference>
<protein>
    <submittedName>
        <fullName evidence="9">Flagellar biosynthesis protein FliQ</fullName>
    </submittedName>
</protein>
<dbReference type="PANTHER" id="PTHR34040">
    <property type="entry name" value="FLAGELLAR BIOSYNTHETIC PROTEIN FLIQ"/>
    <property type="match status" value="1"/>
</dbReference>
<dbReference type="EMBL" id="AP028947">
    <property type="protein sequence ID" value="BET27555.1"/>
    <property type="molecule type" value="Genomic_DNA"/>
</dbReference>
<keyword evidence="7 8" id="KW-0472">Membrane</keyword>
<keyword evidence="9" id="KW-0966">Cell projection</keyword>
<dbReference type="InterPro" id="IPR006306">
    <property type="entry name" value="T3SS_HrpO"/>
</dbReference>
<reference evidence="9 10" key="1">
    <citation type="submission" date="2023-10" db="EMBL/GenBank/DDBJ databases">
        <title>Complete Genome Sequence of Limnobacter thiooxidans CS-K2T, Isolated from freshwater lake sediments in Bavaria, Germany.</title>
        <authorList>
            <person name="Naruki M."/>
            <person name="Watanabe A."/>
            <person name="Warashina T."/>
            <person name="Morita T."/>
            <person name="Arakawa K."/>
        </authorList>
    </citation>
    <scope>NUCLEOTIDE SEQUENCE [LARGE SCALE GENOMIC DNA]</scope>
    <source>
        <strain evidence="9 10">CS-K2</strain>
    </source>
</reference>
<evidence type="ECO:0000313" key="9">
    <source>
        <dbReference type="EMBL" id="BET27555.1"/>
    </source>
</evidence>
<keyword evidence="4 8" id="KW-0812">Transmembrane</keyword>
<name>A0AA86JA41_9BURK</name>
<comment type="subcellular location">
    <subcellularLocation>
        <location evidence="1">Cell membrane</location>
        <topology evidence="1">Multi-pass membrane protein</topology>
    </subcellularLocation>
</comment>
<evidence type="ECO:0000313" key="10">
    <source>
        <dbReference type="Proteomes" id="UP001329151"/>
    </source>
</evidence>
<evidence type="ECO:0000256" key="8">
    <source>
        <dbReference type="SAM" id="Phobius"/>
    </source>
</evidence>
<feature type="transmembrane region" description="Helical" evidence="8">
    <location>
        <begin position="44"/>
        <end position="66"/>
    </location>
</feature>
<evidence type="ECO:0000256" key="7">
    <source>
        <dbReference type="ARBA" id="ARBA00023136"/>
    </source>
</evidence>
<evidence type="ECO:0000256" key="6">
    <source>
        <dbReference type="ARBA" id="ARBA00023026"/>
    </source>
</evidence>
<dbReference type="PANTHER" id="PTHR34040:SF7">
    <property type="entry name" value="SURFACE PRESENTATION OF ANTIGENS PROTEIN SPAQ"/>
    <property type="match status" value="1"/>
</dbReference>
<gene>
    <name evidence="9" type="primary">fliQ_2</name>
    <name evidence="9" type="ORF">RGQ30_30560</name>
</gene>
<evidence type="ECO:0000256" key="4">
    <source>
        <dbReference type="ARBA" id="ARBA00022692"/>
    </source>
</evidence>
<accession>A0AA86JA41</accession>
<evidence type="ECO:0000256" key="5">
    <source>
        <dbReference type="ARBA" id="ARBA00022989"/>
    </source>
</evidence>
<comment type="similarity">
    <text evidence="2">Belongs to the FliQ/MopD/SpaQ family.</text>
</comment>
<keyword evidence="10" id="KW-1185">Reference proteome</keyword>
<dbReference type="Proteomes" id="UP001329151">
    <property type="component" value="Chromosome"/>
</dbReference>
<dbReference type="GO" id="GO:0005886">
    <property type="term" value="C:plasma membrane"/>
    <property type="evidence" value="ECO:0007669"/>
    <property type="project" value="UniProtKB-SubCell"/>
</dbReference>
<evidence type="ECO:0000256" key="3">
    <source>
        <dbReference type="ARBA" id="ARBA00022475"/>
    </source>
</evidence>
<dbReference type="NCBIfam" id="TIGR01403">
    <property type="entry name" value="fliQ_rel_III"/>
    <property type="match status" value="1"/>
</dbReference>
<sequence length="85" mass="9331">MLSYYVNQALWLSFLVAAPVVIVTMVIGFVLGFIQAIFQLQDQALPFAIKLLCVTLTLVMLGPWMAGTLMQFTEAILTLIALPGQ</sequence>
<feature type="transmembrane region" description="Helical" evidence="8">
    <location>
        <begin position="12"/>
        <end position="38"/>
    </location>
</feature>
<evidence type="ECO:0000256" key="1">
    <source>
        <dbReference type="ARBA" id="ARBA00004651"/>
    </source>
</evidence>
<proteinExistence type="inferred from homology"/>
<evidence type="ECO:0000256" key="2">
    <source>
        <dbReference type="ARBA" id="ARBA00006156"/>
    </source>
</evidence>
<keyword evidence="9" id="KW-0969">Cilium</keyword>